<name>A0A433TIS1_ELYCH</name>
<evidence type="ECO:0000256" key="1">
    <source>
        <dbReference type="SAM" id="MobiDB-lite"/>
    </source>
</evidence>
<gene>
    <name evidence="2" type="ORF">EGW08_010743</name>
</gene>
<accession>A0A433TIS1</accession>
<reference evidence="2 3" key="1">
    <citation type="submission" date="2019-01" db="EMBL/GenBank/DDBJ databases">
        <title>A draft genome assembly of the solar-powered sea slug Elysia chlorotica.</title>
        <authorList>
            <person name="Cai H."/>
            <person name="Li Q."/>
            <person name="Fang X."/>
            <person name="Li J."/>
            <person name="Curtis N.E."/>
            <person name="Altenburger A."/>
            <person name="Shibata T."/>
            <person name="Feng M."/>
            <person name="Maeda T."/>
            <person name="Schwartz J.A."/>
            <person name="Shigenobu S."/>
            <person name="Lundholm N."/>
            <person name="Nishiyama T."/>
            <person name="Yang H."/>
            <person name="Hasebe M."/>
            <person name="Li S."/>
            <person name="Pierce S.K."/>
            <person name="Wang J."/>
        </authorList>
    </citation>
    <scope>NUCLEOTIDE SEQUENCE [LARGE SCALE GENOMIC DNA]</scope>
    <source>
        <strain evidence="2">EC2010</strain>
        <tissue evidence="2">Whole organism of an adult</tissue>
    </source>
</reference>
<feature type="compositionally biased region" description="Low complexity" evidence="1">
    <location>
        <begin position="110"/>
        <end position="149"/>
    </location>
</feature>
<evidence type="ECO:0000313" key="3">
    <source>
        <dbReference type="Proteomes" id="UP000271974"/>
    </source>
</evidence>
<evidence type="ECO:0000313" key="2">
    <source>
        <dbReference type="EMBL" id="RUS81487.1"/>
    </source>
</evidence>
<feature type="non-terminal residue" evidence="2">
    <location>
        <position position="149"/>
    </location>
</feature>
<dbReference type="AlphaFoldDB" id="A0A433TIS1"/>
<keyword evidence="3" id="KW-1185">Reference proteome</keyword>
<organism evidence="2 3">
    <name type="scientific">Elysia chlorotica</name>
    <name type="common">Eastern emerald elysia</name>
    <name type="synonym">Sea slug</name>
    <dbReference type="NCBI Taxonomy" id="188477"/>
    <lineage>
        <taxon>Eukaryota</taxon>
        <taxon>Metazoa</taxon>
        <taxon>Spiralia</taxon>
        <taxon>Lophotrochozoa</taxon>
        <taxon>Mollusca</taxon>
        <taxon>Gastropoda</taxon>
        <taxon>Heterobranchia</taxon>
        <taxon>Euthyneura</taxon>
        <taxon>Panpulmonata</taxon>
        <taxon>Sacoglossa</taxon>
        <taxon>Placobranchoidea</taxon>
        <taxon>Plakobranchidae</taxon>
        <taxon>Elysia</taxon>
    </lineage>
</organism>
<dbReference type="EMBL" id="RQTK01000335">
    <property type="protein sequence ID" value="RUS81487.1"/>
    <property type="molecule type" value="Genomic_DNA"/>
</dbReference>
<feature type="non-terminal residue" evidence="2">
    <location>
        <position position="1"/>
    </location>
</feature>
<protein>
    <submittedName>
        <fullName evidence="2">Uncharacterized protein</fullName>
    </submittedName>
</protein>
<comment type="caution">
    <text evidence="2">The sequence shown here is derived from an EMBL/GenBank/DDBJ whole genome shotgun (WGS) entry which is preliminary data.</text>
</comment>
<feature type="compositionally biased region" description="Low complexity" evidence="1">
    <location>
        <begin position="60"/>
        <end position="74"/>
    </location>
</feature>
<dbReference type="Proteomes" id="UP000271974">
    <property type="component" value="Unassembled WGS sequence"/>
</dbReference>
<proteinExistence type="predicted"/>
<sequence>KAQGKELSHQPQRRPNHPPQSPQSKRRDGTAKHKNVIPKQKLSRQDLALSFSSQQTKALVSPVSPTSPTSPQSPRGCRARPMSPLTVPGSPAPHHQKLSPQSPDGSVPGKQKQLQQQQQEQQQQLQQQQHLQRQQQQQQEQLQQHSLQT</sequence>
<feature type="region of interest" description="Disordered" evidence="1">
    <location>
        <begin position="1"/>
        <end position="149"/>
    </location>
</feature>